<evidence type="ECO:0000256" key="5">
    <source>
        <dbReference type="ARBA" id="ARBA00022912"/>
    </source>
</evidence>
<dbReference type="EMBL" id="MU001492">
    <property type="protein sequence ID" value="KAF2451305.1"/>
    <property type="molecule type" value="Genomic_DNA"/>
</dbReference>
<dbReference type="PANTHER" id="PTHR12521:SF0">
    <property type="entry name" value="ADP-RIBOSE GLYCOHYDROLASE OARD1"/>
    <property type="match status" value="1"/>
</dbReference>
<dbReference type="Gene3D" id="3.40.220.10">
    <property type="entry name" value="Leucine Aminopeptidase, subunit E, domain 1"/>
    <property type="match status" value="1"/>
</dbReference>
<dbReference type="GO" id="GO:0140291">
    <property type="term" value="P:peptidyl-glutamate ADP-deribosylation"/>
    <property type="evidence" value="ECO:0007669"/>
    <property type="project" value="TreeGrafter"/>
</dbReference>
<dbReference type="PANTHER" id="PTHR12521">
    <property type="entry name" value="PROTEIN C6ORF130"/>
    <property type="match status" value="1"/>
</dbReference>
<evidence type="ECO:0000256" key="2">
    <source>
        <dbReference type="ARBA" id="ARBA00006575"/>
    </source>
</evidence>
<name>A0A9P4PW04_9PLEO</name>
<dbReference type="Pfam" id="PF01661">
    <property type="entry name" value="Macro"/>
    <property type="match status" value="1"/>
</dbReference>
<dbReference type="GO" id="GO:0004721">
    <property type="term" value="F:phosphoprotein phosphatase activity"/>
    <property type="evidence" value="ECO:0007669"/>
    <property type="project" value="UniProtKB-KW"/>
</dbReference>
<evidence type="ECO:0000256" key="1">
    <source>
        <dbReference type="ARBA" id="ARBA00002432"/>
    </source>
</evidence>
<dbReference type="EC" id="3.1.3.84" evidence="3"/>
<feature type="compositionally biased region" description="Polar residues" evidence="7">
    <location>
        <begin position="147"/>
        <end position="157"/>
    </location>
</feature>
<evidence type="ECO:0000256" key="7">
    <source>
        <dbReference type="SAM" id="MobiDB-lite"/>
    </source>
</evidence>
<feature type="compositionally biased region" description="Polar residues" evidence="7">
    <location>
        <begin position="338"/>
        <end position="357"/>
    </location>
</feature>
<evidence type="ECO:0000256" key="6">
    <source>
        <dbReference type="ARBA" id="ARBA00034427"/>
    </source>
</evidence>
<dbReference type="Proteomes" id="UP000799764">
    <property type="component" value="Unassembled WGS sequence"/>
</dbReference>
<comment type="similarity">
    <text evidence="2">Belongs to the POA1 family.</text>
</comment>
<feature type="region of interest" description="Disordered" evidence="7">
    <location>
        <begin position="337"/>
        <end position="357"/>
    </location>
</feature>
<dbReference type="AlphaFoldDB" id="A0A9P4PW04"/>
<gene>
    <name evidence="9" type="ORF">P171DRAFT_425822</name>
</gene>
<evidence type="ECO:0000313" key="9">
    <source>
        <dbReference type="EMBL" id="KAF2451305.1"/>
    </source>
</evidence>
<evidence type="ECO:0000313" key="10">
    <source>
        <dbReference type="Proteomes" id="UP000799764"/>
    </source>
</evidence>
<comment type="catalytic activity">
    <reaction evidence="6">
        <text>ADP-alpha-D-ribose 1''-phosphate + H2O = ADP-D-ribose + phosphate</text>
        <dbReference type="Rhea" id="RHEA:25029"/>
        <dbReference type="ChEBI" id="CHEBI:15377"/>
        <dbReference type="ChEBI" id="CHEBI:43474"/>
        <dbReference type="ChEBI" id="CHEBI:57967"/>
        <dbReference type="ChEBI" id="CHEBI:58753"/>
        <dbReference type="EC" id="3.1.3.84"/>
    </reaction>
</comment>
<evidence type="ECO:0000256" key="4">
    <source>
        <dbReference type="ARBA" id="ARBA00019744"/>
    </source>
</evidence>
<evidence type="ECO:0000256" key="3">
    <source>
        <dbReference type="ARBA" id="ARBA00012983"/>
    </source>
</evidence>
<feature type="region of interest" description="Disordered" evidence="7">
    <location>
        <begin position="101"/>
        <end position="159"/>
    </location>
</feature>
<dbReference type="SUPFAM" id="SSF52949">
    <property type="entry name" value="Macro domain-like"/>
    <property type="match status" value="1"/>
</dbReference>
<keyword evidence="5" id="KW-0904">Protein phosphatase</keyword>
<feature type="region of interest" description="Disordered" evidence="7">
    <location>
        <begin position="1"/>
        <end position="88"/>
    </location>
</feature>
<keyword evidence="5" id="KW-0378">Hydrolase</keyword>
<comment type="caution">
    <text evidence="9">The sequence shown here is derived from an EMBL/GenBank/DDBJ whole genome shotgun (WGS) entry which is preliminary data.</text>
</comment>
<feature type="compositionally biased region" description="Polar residues" evidence="7">
    <location>
        <begin position="1"/>
        <end position="30"/>
    </location>
</feature>
<dbReference type="InterPro" id="IPR002589">
    <property type="entry name" value="Macro_dom"/>
</dbReference>
<comment type="function">
    <text evidence="1">Highly specific phosphatase involved in the metabolism of ADP-ribose 1''-phosphate (Appr1p) which is produced as a consequence of tRNA splicing.</text>
</comment>
<keyword evidence="10" id="KW-1185">Reference proteome</keyword>
<dbReference type="InterPro" id="IPR050892">
    <property type="entry name" value="ADP-ribose_metab_enzymes"/>
</dbReference>
<feature type="domain" description="Macro" evidence="8">
    <location>
        <begin position="179"/>
        <end position="313"/>
    </location>
</feature>
<proteinExistence type="inferred from homology"/>
<dbReference type="CDD" id="cd02901">
    <property type="entry name" value="Macro_Poa1p-like"/>
    <property type="match status" value="1"/>
</dbReference>
<dbReference type="InterPro" id="IPR043472">
    <property type="entry name" value="Macro_dom-like"/>
</dbReference>
<protein>
    <recommendedName>
        <fullName evidence="4">ADP-ribose 1''-phosphate phosphatase</fullName>
        <ecNumber evidence="3">3.1.3.84</ecNumber>
    </recommendedName>
</protein>
<reference evidence="9" key="1">
    <citation type="journal article" date="2020" name="Stud. Mycol.">
        <title>101 Dothideomycetes genomes: a test case for predicting lifestyles and emergence of pathogens.</title>
        <authorList>
            <person name="Haridas S."/>
            <person name="Albert R."/>
            <person name="Binder M."/>
            <person name="Bloem J."/>
            <person name="Labutti K."/>
            <person name="Salamov A."/>
            <person name="Andreopoulos B."/>
            <person name="Baker S."/>
            <person name="Barry K."/>
            <person name="Bills G."/>
            <person name="Bluhm B."/>
            <person name="Cannon C."/>
            <person name="Castanera R."/>
            <person name="Culley D."/>
            <person name="Daum C."/>
            <person name="Ezra D."/>
            <person name="Gonzalez J."/>
            <person name="Henrissat B."/>
            <person name="Kuo A."/>
            <person name="Liang C."/>
            <person name="Lipzen A."/>
            <person name="Lutzoni F."/>
            <person name="Magnuson J."/>
            <person name="Mondo S."/>
            <person name="Nolan M."/>
            <person name="Ohm R."/>
            <person name="Pangilinan J."/>
            <person name="Park H.-J."/>
            <person name="Ramirez L."/>
            <person name="Alfaro M."/>
            <person name="Sun H."/>
            <person name="Tritt A."/>
            <person name="Yoshinaga Y."/>
            <person name="Zwiers L.-H."/>
            <person name="Turgeon B."/>
            <person name="Goodwin S."/>
            <person name="Spatafora J."/>
            <person name="Crous P."/>
            <person name="Grigoriev I."/>
        </authorList>
    </citation>
    <scope>NUCLEOTIDE SEQUENCE</scope>
    <source>
        <strain evidence="9">CBS 690.94</strain>
    </source>
</reference>
<dbReference type="OrthoDB" id="2155246at2759"/>
<organism evidence="9 10">
    <name type="scientific">Karstenula rhodostoma CBS 690.94</name>
    <dbReference type="NCBI Taxonomy" id="1392251"/>
    <lineage>
        <taxon>Eukaryota</taxon>
        <taxon>Fungi</taxon>
        <taxon>Dikarya</taxon>
        <taxon>Ascomycota</taxon>
        <taxon>Pezizomycotina</taxon>
        <taxon>Dothideomycetes</taxon>
        <taxon>Pleosporomycetidae</taxon>
        <taxon>Pleosporales</taxon>
        <taxon>Massarineae</taxon>
        <taxon>Didymosphaeriaceae</taxon>
        <taxon>Karstenula</taxon>
    </lineage>
</organism>
<accession>A0A9P4PW04</accession>
<evidence type="ECO:0000259" key="8">
    <source>
        <dbReference type="Pfam" id="PF01661"/>
    </source>
</evidence>
<feature type="compositionally biased region" description="Polar residues" evidence="7">
    <location>
        <begin position="62"/>
        <end position="74"/>
    </location>
</feature>
<sequence length="357" mass="39118">MPSKRPQSPRTHSSTHIPTLVNNMLNSHAQVPQKRERDAASDAEQSGAPAQKATKLGENPDAATNSKSTKQTPNMPKGRAREDSVTVSPSLLSLERFLHLEKTSEDKASPKAGAKGKGKAEATDDDQHDNRTDIATKSGPGPVPWENLSSYKTTGSEDSSRLQERIGDLFAAPDDTVLVHACNTQGSWGAGIAKEFRKRYPEAFRLYEEHCLLTHHPRKNPVSTGTCLVIPPIETKRGARRHWIACLFTSAKYGGNKDSKDTILANTAPAFKHLLVQLNNHARVRSIGPAIQEVRMCQINSGLFSVKWDHTKAVLEAVLASDTGHLKVHVYSLPTAPSKPNTARKGQTTLQSFIRRH</sequence>